<dbReference type="EMBL" id="ABEU02000022">
    <property type="status" value="NOT_ANNOTATED_CDS"/>
    <property type="molecule type" value="Genomic_DNA"/>
</dbReference>
<evidence type="ECO:0000313" key="1">
    <source>
        <dbReference type="EnsemblPlants" id="PAC:32903588.CDS.1"/>
    </source>
</evidence>
<dbReference type="AlphaFoldDB" id="A0A7I3YW86"/>
<keyword evidence="2" id="KW-1185">Reference proteome</keyword>
<reference evidence="1 2" key="2">
    <citation type="journal article" date="2018" name="Plant J.">
        <title>The Physcomitrella patens chromosome-scale assembly reveals moss genome structure and evolution.</title>
        <authorList>
            <person name="Lang D."/>
            <person name="Ullrich K.K."/>
            <person name="Murat F."/>
            <person name="Fuchs J."/>
            <person name="Jenkins J."/>
            <person name="Haas F.B."/>
            <person name="Piednoel M."/>
            <person name="Gundlach H."/>
            <person name="Van Bel M."/>
            <person name="Meyberg R."/>
            <person name="Vives C."/>
            <person name="Morata J."/>
            <person name="Symeonidi A."/>
            <person name="Hiss M."/>
            <person name="Muchero W."/>
            <person name="Kamisugi Y."/>
            <person name="Saleh O."/>
            <person name="Blanc G."/>
            <person name="Decker E.L."/>
            <person name="van Gessel N."/>
            <person name="Grimwood J."/>
            <person name="Hayes R.D."/>
            <person name="Graham S.W."/>
            <person name="Gunter L.E."/>
            <person name="McDaniel S.F."/>
            <person name="Hoernstein S.N.W."/>
            <person name="Larsson A."/>
            <person name="Li F.W."/>
            <person name="Perroud P.F."/>
            <person name="Phillips J."/>
            <person name="Ranjan P."/>
            <person name="Rokshar D.S."/>
            <person name="Rothfels C.J."/>
            <person name="Schneider L."/>
            <person name="Shu S."/>
            <person name="Stevenson D.W."/>
            <person name="Thummler F."/>
            <person name="Tillich M."/>
            <person name="Villarreal Aguilar J.C."/>
            <person name="Widiez T."/>
            <person name="Wong G.K."/>
            <person name="Wymore A."/>
            <person name="Zhang Y."/>
            <person name="Zimmer A.D."/>
            <person name="Quatrano R.S."/>
            <person name="Mayer K.F.X."/>
            <person name="Goodstein D."/>
            <person name="Casacuberta J.M."/>
            <person name="Vandepoele K."/>
            <person name="Reski R."/>
            <person name="Cuming A.C."/>
            <person name="Tuskan G.A."/>
            <person name="Maumus F."/>
            <person name="Salse J."/>
            <person name="Schmutz J."/>
            <person name="Rensing S.A."/>
        </authorList>
    </citation>
    <scope>NUCLEOTIDE SEQUENCE [LARGE SCALE GENOMIC DNA]</scope>
    <source>
        <strain evidence="1 2">cv. Gransden 2004</strain>
    </source>
</reference>
<dbReference type="EnsemblPlants" id="Pp3c22_11650V3.1">
    <property type="protein sequence ID" value="PAC:32903588.CDS.1"/>
    <property type="gene ID" value="Pp3c22_11650"/>
</dbReference>
<protein>
    <submittedName>
        <fullName evidence="1">Uncharacterized protein</fullName>
    </submittedName>
</protein>
<name>A0A7I3YW86_PHYPA</name>
<accession>A0A7I3YW86</accession>
<sequence>MLLLVDKLWTTRALFYLLFRIRTHAENFGSILYTNQAAHQYFRMGLLIETTHNYLHDEFLAMHRSLHSVYVVEKTGSAWTHWLAGADH</sequence>
<organism evidence="1 2">
    <name type="scientific">Physcomitrium patens</name>
    <name type="common">Spreading-leaved earth moss</name>
    <name type="synonym">Physcomitrella patens</name>
    <dbReference type="NCBI Taxonomy" id="3218"/>
    <lineage>
        <taxon>Eukaryota</taxon>
        <taxon>Viridiplantae</taxon>
        <taxon>Streptophyta</taxon>
        <taxon>Embryophyta</taxon>
        <taxon>Bryophyta</taxon>
        <taxon>Bryophytina</taxon>
        <taxon>Bryopsida</taxon>
        <taxon>Funariidae</taxon>
        <taxon>Funariales</taxon>
        <taxon>Funariaceae</taxon>
        <taxon>Physcomitrium</taxon>
    </lineage>
</organism>
<reference evidence="1" key="3">
    <citation type="submission" date="2020-12" db="UniProtKB">
        <authorList>
            <consortium name="EnsemblPlants"/>
        </authorList>
    </citation>
    <scope>IDENTIFICATION</scope>
</reference>
<dbReference type="Gramene" id="Pp3c22_11650V3.1">
    <property type="protein sequence ID" value="PAC:32903588.CDS.1"/>
    <property type="gene ID" value="Pp3c22_11650"/>
</dbReference>
<proteinExistence type="predicted"/>
<dbReference type="Proteomes" id="UP000006727">
    <property type="component" value="Chromosome 22"/>
</dbReference>
<dbReference type="InParanoid" id="A0A7I3YW86"/>
<evidence type="ECO:0000313" key="2">
    <source>
        <dbReference type="Proteomes" id="UP000006727"/>
    </source>
</evidence>
<reference evidence="1 2" key="1">
    <citation type="journal article" date="2008" name="Science">
        <title>The Physcomitrella genome reveals evolutionary insights into the conquest of land by plants.</title>
        <authorList>
            <person name="Rensing S."/>
            <person name="Lang D."/>
            <person name="Zimmer A."/>
            <person name="Terry A."/>
            <person name="Salamov A."/>
            <person name="Shapiro H."/>
            <person name="Nishiyama T."/>
            <person name="Perroud P.-F."/>
            <person name="Lindquist E."/>
            <person name="Kamisugi Y."/>
            <person name="Tanahashi T."/>
            <person name="Sakakibara K."/>
            <person name="Fujita T."/>
            <person name="Oishi K."/>
            <person name="Shin-I T."/>
            <person name="Kuroki Y."/>
            <person name="Toyoda A."/>
            <person name="Suzuki Y."/>
            <person name="Hashimoto A."/>
            <person name="Yamaguchi K."/>
            <person name="Sugano A."/>
            <person name="Kohara Y."/>
            <person name="Fujiyama A."/>
            <person name="Anterola A."/>
            <person name="Aoki S."/>
            <person name="Ashton N."/>
            <person name="Barbazuk W.B."/>
            <person name="Barker E."/>
            <person name="Bennetzen J."/>
            <person name="Bezanilla M."/>
            <person name="Blankenship R."/>
            <person name="Cho S.H."/>
            <person name="Dutcher S."/>
            <person name="Estelle M."/>
            <person name="Fawcett J.A."/>
            <person name="Gundlach H."/>
            <person name="Hanada K."/>
            <person name="Heyl A."/>
            <person name="Hicks K.A."/>
            <person name="Hugh J."/>
            <person name="Lohr M."/>
            <person name="Mayer K."/>
            <person name="Melkozernov A."/>
            <person name="Murata T."/>
            <person name="Nelson D."/>
            <person name="Pils B."/>
            <person name="Prigge M."/>
            <person name="Reiss B."/>
            <person name="Renner T."/>
            <person name="Rombauts S."/>
            <person name="Rushton P."/>
            <person name="Sanderfoot A."/>
            <person name="Schween G."/>
            <person name="Shiu S.-H."/>
            <person name="Stueber K."/>
            <person name="Theodoulou F.L."/>
            <person name="Tu H."/>
            <person name="Van de Peer Y."/>
            <person name="Verrier P.J."/>
            <person name="Waters E."/>
            <person name="Wood A."/>
            <person name="Yang L."/>
            <person name="Cove D."/>
            <person name="Cuming A."/>
            <person name="Hasebe M."/>
            <person name="Lucas S."/>
            <person name="Mishler D.B."/>
            <person name="Reski R."/>
            <person name="Grigoriev I."/>
            <person name="Quatrano R.S."/>
            <person name="Boore J.L."/>
        </authorList>
    </citation>
    <scope>NUCLEOTIDE SEQUENCE [LARGE SCALE GENOMIC DNA]</scope>
    <source>
        <strain evidence="1 2">cv. Gransden 2004</strain>
    </source>
</reference>